<accession>A0A5D4H8D9</accession>
<organism evidence="8 9">
    <name type="scientific">Sphingobacterium phlebotomi</name>
    <dbReference type="NCBI Taxonomy" id="2605433"/>
    <lineage>
        <taxon>Bacteria</taxon>
        <taxon>Pseudomonadati</taxon>
        <taxon>Bacteroidota</taxon>
        <taxon>Sphingobacteriia</taxon>
        <taxon>Sphingobacteriales</taxon>
        <taxon>Sphingobacteriaceae</taxon>
        <taxon>Sphingobacterium</taxon>
    </lineage>
</organism>
<dbReference type="AlphaFoldDB" id="A0A5D4H8D9"/>
<dbReference type="Pfam" id="PF12833">
    <property type="entry name" value="HTH_18"/>
    <property type="match status" value="1"/>
</dbReference>
<keyword evidence="5" id="KW-0472">Membrane</keyword>
<comment type="caution">
    <text evidence="8">The sequence shown here is derived from an EMBL/GenBank/DDBJ whole genome shotgun (WGS) entry which is preliminary data.</text>
</comment>
<dbReference type="RefSeq" id="WP_148918799.1">
    <property type="nucleotide sequence ID" value="NZ_VTAV01000004.1"/>
</dbReference>
<dbReference type="InterPro" id="IPR009057">
    <property type="entry name" value="Homeodomain-like_sf"/>
</dbReference>
<evidence type="ECO:0000256" key="6">
    <source>
        <dbReference type="SAM" id="SignalP"/>
    </source>
</evidence>
<dbReference type="InterPro" id="IPR019734">
    <property type="entry name" value="TPR_rpt"/>
</dbReference>
<feature type="transmembrane region" description="Helical" evidence="5">
    <location>
        <begin position="337"/>
        <end position="356"/>
    </location>
</feature>
<evidence type="ECO:0000256" key="2">
    <source>
        <dbReference type="ARBA" id="ARBA00023125"/>
    </source>
</evidence>
<name>A0A5D4H8D9_9SPHI</name>
<evidence type="ECO:0000256" key="5">
    <source>
        <dbReference type="SAM" id="Phobius"/>
    </source>
</evidence>
<sequence>MKNNTAELIFLYILCLLTSIDAVCAQNMEDFNKLYNHTYLKTAHEDFPRALHFADSLYSISETPQLQAKSLMLTATLYQQKGEIIKSIEYAIKAEKMIDRTDDVNWKTRIYGFLATQYRIARLFTPSKEYVEKAKFMCQKIKEPQIANTTMGLIMQEMAYHEMALKHYKNAIIHIQQAQRHFNDIEQHRDIFSAENEQLLGLNYYLLGQEDSALEHYKIALDLSAHLPQNHVPALIYNGLANIYLNKENLSKAKEYLDNAQRIADKSHYLQLKKEVNETAYKYYVRINDLGKILTIKTAQDSILSHIYRNSADFLNNSYTMLGYEREQMQRQSKNKLVFLILGILIVLPIILYFVLPQFKLNPEITNVTNEDEQPRHSSPIETEGRNEESIEVPFHVENKEENETDSSIPVVISEQVVDKIMMRLEEFEKKHLYIKRNVSLSYLAIYCDTNAKYLSMVINSHKKKDFYNYINELRIKYVVEKLTNYPYYRRLKVAVLADEAGFSSQSKFAVHFKKVTSLSPSEFIKSLTDTSR</sequence>
<feature type="signal peptide" evidence="6">
    <location>
        <begin position="1"/>
        <end position="25"/>
    </location>
</feature>
<keyword evidence="9" id="KW-1185">Reference proteome</keyword>
<dbReference type="Gene3D" id="1.10.10.60">
    <property type="entry name" value="Homeodomain-like"/>
    <property type="match status" value="1"/>
</dbReference>
<evidence type="ECO:0000256" key="3">
    <source>
        <dbReference type="ARBA" id="ARBA00023163"/>
    </source>
</evidence>
<dbReference type="InterPro" id="IPR011990">
    <property type="entry name" value="TPR-like_helical_dom_sf"/>
</dbReference>
<dbReference type="Proteomes" id="UP000322362">
    <property type="component" value="Unassembled WGS sequence"/>
</dbReference>
<evidence type="ECO:0000313" key="8">
    <source>
        <dbReference type="EMBL" id="TYR36542.1"/>
    </source>
</evidence>
<dbReference type="PROSITE" id="PS01124">
    <property type="entry name" value="HTH_ARAC_FAMILY_2"/>
    <property type="match status" value="1"/>
</dbReference>
<dbReference type="SUPFAM" id="SSF48452">
    <property type="entry name" value="TPR-like"/>
    <property type="match status" value="2"/>
</dbReference>
<dbReference type="InterPro" id="IPR018060">
    <property type="entry name" value="HTH_AraC"/>
</dbReference>
<dbReference type="GO" id="GO:0043565">
    <property type="term" value="F:sequence-specific DNA binding"/>
    <property type="evidence" value="ECO:0007669"/>
    <property type="project" value="InterPro"/>
</dbReference>
<dbReference type="SMART" id="SM00028">
    <property type="entry name" value="TPR"/>
    <property type="match status" value="4"/>
</dbReference>
<keyword evidence="5" id="KW-1133">Transmembrane helix</keyword>
<keyword evidence="5" id="KW-0812">Transmembrane</keyword>
<feature type="domain" description="HTH araC/xylS-type" evidence="7">
    <location>
        <begin position="419"/>
        <end position="527"/>
    </location>
</feature>
<evidence type="ECO:0000256" key="1">
    <source>
        <dbReference type="ARBA" id="ARBA00023015"/>
    </source>
</evidence>
<keyword evidence="2" id="KW-0238">DNA-binding</keyword>
<feature type="chain" id="PRO_5022786054" evidence="6">
    <location>
        <begin position="26"/>
        <end position="533"/>
    </location>
</feature>
<keyword evidence="3" id="KW-0804">Transcription</keyword>
<dbReference type="GO" id="GO:0003700">
    <property type="term" value="F:DNA-binding transcription factor activity"/>
    <property type="evidence" value="ECO:0007669"/>
    <property type="project" value="InterPro"/>
</dbReference>
<dbReference type="SUPFAM" id="SSF46689">
    <property type="entry name" value="Homeodomain-like"/>
    <property type="match status" value="1"/>
</dbReference>
<dbReference type="PROSITE" id="PS50005">
    <property type="entry name" value="TPR"/>
    <property type="match status" value="1"/>
</dbReference>
<evidence type="ECO:0000259" key="7">
    <source>
        <dbReference type="PROSITE" id="PS01124"/>
    </source>
</evidence>
<keyword evidence="6" id="KW-0732">Signal</keyword>
<dbReference type="EMBL" id="VTAV01000004">
    <property type="protein sequence ID" value="TYR36542.1"/>
    <property type="molecule type" value="Genomic_DNA"/>
</dbReference>
<gene>
    <name evidence="8" type="ORF">FXV77_08540</name>
</gene>
<dbReference type="PANTHER" id="PTHR43280">
    <property type="entry name" value="ARAC-FAMILY TRANSCRIPTIONAL REGULATOR"/>
    <property type="match status" value="1"/>
</dbReference>
<evidence type="ECO:0000256" key="4">
    <source>
        <dbReference type="PROSITE-ProRule" id="PRU00339"/>
    </source>
</evidence>
<reference evidence="8 9" key="1">
    <citation type="submission" date="2019-08" db="EMBL/GenBank/DDBJ databases">
        <title>Phlebobacter frassis gen. nov. sp. nov., a new member of family Sphingobacteriaceae isolated from sand fly rearing media.</title>
        <authorList>
            <person name="Kakumanu M.L."/>
            <person name="Marayati B.F."/>
            <person name="Wada-Katsumata A."/>
            <person name="Wasserberg G."/>
            <person name="Schal C."/>
            <person name="Apperson C.S."/>
            <person name="Ponnusamy L."/>
        </authorList>
    </citation>
    <scope>NUCLEOTIDE SEQUENCE [LARGE SCALE GENOMIC DNA]</scope>
    <source>
        <strain evidence="8 9">SSI9</strain>
    </source>
</reference>
<proteinExistence type="predicted"/>
<keyword evidence="4" id="KW-0802">TPR repeat</keyword>
<protein>
    <submittedName>
        <fullName evidence="8">AraC family transcriptional regulator</fullName>
    </submittedName>
</protein>
<keyword evidence="1" id="KW-0805">Transcription regulation</keyword>
<dbReference type="SMART" id="SM00342">
    <property type="entry name" value="HTH_ARAC"/>
    <property type="match status" value="1"/>
</dbReference>
<evidence type="ECO:0000313" key="9">
    <source>
        <dbReference type="Proteomes" id="UP000322362"/>
    </source>
</evidence>
<dbReference type="PANTHER" id="PTHR43280:SF34">
    <property type="entry name" value="ARAC-FAMILY TRANSCRIPTIONAL REGULATOR"/>
    <property type="match status" value="1"/>
</dbReference>
<feature type="repeat" description="TPR" evidence="4">
    <location>
        <begin position="194"/>
        <end position="227"/>
    </location>
</feature>
<dbReference type="Gene3D" id="1.25.40.10">
    <property type="entry name" value="Tetratricopeptide repeat domain"/>
    <property type="match status" value="2"/>
</dbReference>